<gene>
    <name evidence="1" type="ORF">DFH08DRAFT_767356</name>
</gene>
<dbReference type="AlphaFoldDB" id="A0AAD7AN03"/>
<reference evidence="1" key="1">
    <citation type="submission" date="2023-03" db="EMBL/GenBank/DDBJ databases">
        <title>Massive genome expansion in bonnet fungi (Mycena s.s.) driven by repeated elements and novel gene families across ecological guilds.</title>
        <authorList>
            <consortium name="Lawrence Berkeley National Laboratory"/>
            <person name="Harder C.B."/>
            <person name="Miyauchi S."/>
            <person name="Viragh M."/>
            <person name="Kuo A."/>
            <person name="Thoen E."/>
            <person name="Andreopoulos B."/>
            <person name="Lu D."/>
            <person name="Skrede I."/>
            <person name="Drula E."/>
            <person name="Henrissat B."/>
            <person name="Morin E."/>
            <person name="Kohler A."/>
            <person name="Barry K."/>
            <person name="LaButti K."/>
            <person name="Morin E."/>
            <person name="Salamov A."/>
            <person name="Lipzen A."/>
            <person name="Mereny Z."/>
            <person name="Hegedus B."/>
            <person name="Baldrian P."/>
            <person name="Stursova M."/>
            <person name="Weitz H."/>
            <person name="Taylor A."/>
            <person name="Grigoriev I.V."/>
            <person name="Nagy L.G."/>
            <person name="Martin F."/>
            <person name="Kauserud H."/>
        </authorList>
    </citation>
    <scope>NUCLEOTIDE SEQUENCE</scope>
    <source>
        <strain evidence="1">CBHHK002</strain>
    </source>
</reference>
<sequence>MAEKADLVKPCDLCGLVPSYHLPPLNPLPPTHPLFTQNDPPSDSDVHRIQDFLASAKEHLDCLDMKIKALAAIMSSLVAERDSVAKEMRVHEGMISPIRRLPTEIISRILPMTLRPLAPLQCPEVPWYLGQITRRWRDIAIALPVLWTAFTLRPLPSQESALDRFNQRFHEQFRRSTNAPLHIIAQIPARKAEGALLTLLDACERWETISSPYIELSFARLRGQMSMLRRVYLMRAYSCPIAIEFSAPFPNVLDLADNGFYHSPKLSQSIDWQHLTRYDGLVQWSTHLDILRQATCLAECRMVFQVRRDESTDDPLTNQRLFLPNLRRLSVSTTLSLQYIVAPALQEFALDANLILGTDGPKSGEAQHIIDFFRRSSCTLFRLSLFRFASTLSLLQSVPNLTELTIEGEHTDTMISLVQDLFPVEELGDDAIPLLANLTAITLGGSHFDVLPLQPAVQMISARFSPPKCYKPLRFFGLLLDTGGSAVGSIRYRHTNTIVRLAALRAAGLEFCVAKCESQYNKIRTSDPYSIRRCAEYYNERLTRRHWQYT</sequence>
<evidence type="ECO:0000313" key="2">
    <source>
        <dbReference type="Proteomes" id="UP001218218"/>
    </source>
</evidence>
<accession>A0AAD7AN03</accession>
<dbReference type="EMBL" id="JARIHO010000004">
    <property type="protein sequence ID" value="KAJ7363048.1"/>
    <property type="molecule type" value="Genomic_DNA"/>
</dbReference>
<organism evidence="1 2">
    <name type="scientific">Mycena albidolilacea</name>
    <dbReference type="NCBI Taxonomy" id="1033008"/>
    <lineage>
        <taxon>Eukaryota</taxon>
        <taxon>Fungi</taxon>
        <taxon>Dikarya</taxon>
        <taxon>Basidiomycota</taxon>
        <taxon>Agaricomycotina</taxon>
        <taxon>Agaricomycetes</taxon>
        <taxon>Agaricomycetidae</taxon>
        <taxon>Agaricales</taxon>
        <taxon>Marasmiineae</taxon>
        <taxon>Mycenaceae</taxon>
        <taxon>Mycena</taxon>
    </lineage>
</organism>
<evidence type="ECO:0008006" key="3">
    <source>
        <dbReference type="Google" id="ProtNLM"/>
    </source>
</evidence>
<protein>
    <recommendedName>
        <fullName evidence="3">F-box domain-containing protein</fullName>
    </recommendedName>
</protein>
<name>A0AAD7AN03_9AGAR</name>
<proteinExistence type="predicted"/>
<keyword evidence="2" id="KW-1185">Reference proteome</keyword>
<dbReference type="Proteomes" id="UP001218218">
    <property type="component" value="Unassembled WGS sequence"/>
</dbReference>
<evidence type="ECO:0000313" key="1">
    <source>
        <dbReference type="EMBL" id="KAJ7363048.1"/>
    </source>
</evidence>
<comment type="caution">
    <text evidence="1">The sequence shown here is derived from an EMBL/GenBank/DDBJ whole genome shotgun (WGS) entry which is preliminary data.</text>
</comment>